<dbReference type="EMBL" id="CADEAL010000064">
    <property type="protein sequence ID" value="CAB1413651.1"/>
    <property type="molecule type" value="Genomic_DNA"/>
</dbReference>
<comment type="caution">
    <text evidence="2">The sequence shown here is derived from an EMBL/GenBank/DDBJ whole genome shotgun (WGS) entry which is preliminary data.</text>
</comment>
<name>A0A9N7TJJ2_PLEPL</name>
<sequence length="134" mass="14144">MDGSYQHGSGKKAEGKHQTPIRRNSEGRQGGNTEETSEGKPKGAQPNQYGPGESGRRPRQAHHVTSSDKTETGICSTNAVADAADHRYSHQSAANNTTKRPPGTACQGPPLPKLGLPRAAKQTRKPAANPSSQP</sequence>
<gene>
    <name evidence="2" type="ORF">PLEPLA_LOCUS1352</name>
</gene>
<organism evidence="2 3">
    <name type="scientific">Pleuronectes platessa</name>
    <name type="common">European plaice</name>
    <dbReference type="NCBI Taxonomy" id="8262"/>
    <lineage>
        <taxon>Eukaryota</taxon>
        <taxon>Metazoa</taxon>
        <taxon>Chordata</taxon>
        <taxon>Craniata</taxon>
        <taxon>Vertebrata</taxon>
        <taxon>Euteleostomi</taxon>
        <taxon>Actinopterygii</taxon>
        <taxon>Neopterygii</taxon>
        <taxon>Teleostei</taxon>
        <taxon>Neoteleostei</taxon>
        <taxon>Acanthomorphata</taxon>
        <taxon>Carangaria</taxon>
        <taxon>Pleuronectiformes</taxon>
        <taxon>Pleuronectoidei</taxon>
        <taxon>Pleuronectidae</taxon>
        <taxon>Pleuronectes</taxon>
    </lineage>
</organism>
<keyword evidence="3" id="KW-1185">Reference proteome</keyword>
<feature type="region of interest" description="Disordered" evidence="1">
    <location>
        <begin position="1"/>
        <end position="134"/>
    </location>
</feature>
<dbReference type="Proteomes" id="UP001153269">
    <property type="component" value="Unassembled WGS sequence"/>
</dbReference>
<evidence type="ECO:0000256" key="1">
    <source>
        <dbReference type="SAM" id="MobiDB-lite"/>
    </source>
</evidence>
<protein>
    <submittedName>
        <fullName evidence="2">Uncharacterized protein</fullName>
    </submittedName>
</protein>
<dbReference type="AlphaFoldDB" id="A0A9N7TJJ2"/>
<accession>A0A9N7TJJ2</accession>
<feature type="compositionally biased region" description="Polar residues" evidence="1">
    <location>
        <begin position="90"/>
        <end position="99"/>
    </location>
</feature>
<proteinExistence type="predicted"/>
<evidence type="ECO:0000313" key="2">
    <source>
        <dbReference type="EMBL" id="CAB1413651.1"/>
    </source>
</evidence>
<evidence type="ECO:0000313" key="3">
    <source>
        <dbReference type="Proteomes" id="UP001153269"/>
    </source>
</evidence>
<reference evidence="2" key="1">
    <citation type="submission" date="2020-03" db="EMBL/GenBank/DDBJ databases">
        <authorList>
            <person name="Weist P."/>
        </authorList>
    </citation>
    <scope>NUCLEOTIDE SEQUENCE</scope>
</reference>